<keyword evidence="1" id="KW-0732">Signal</keyword>
<dbReference type="Proteomes" id="UP001148482">
    <property type="component" value="Unassembled WGS sequence"/>
</dbReference>
<reference evidence="2" key="1">
    <citation type="submission" date="2022-11" db="EMBL/GenBank/DDBJ databases">
        <title>Salinimicrobium profundisediminis sp. nov., isolated from deep-sea sediment of the Mariana Trench.</title>
        <authorList>
            <person name="Fu H."/>
        </authorList>
    </citation>
    <scope>NUCLEOTIDE SEQUENCE</scope>
    <source>
        <strain evidence="2">MT39</strain>
    </source>
</reference>
<dbReference type="AlphaFoldDB" id="A0A9X3CW44"/>
<evidence type="ECO:0000313" key="2">
    <source>
        <dbReference type="EMBL" id="MCX2836529.1"/>
    </source>
</evidence>
<evidence type="ECO:0000313" key="3">
    <source>
        <dbReference type="Proteomes" id="UP001148482"/>
    </source>
</evidence>
<keyword evidence="3" id="KW-1185">Reference proteome</keyword>
<feature type="chain" id="PRO_5040966067" description="LTXXQ motif family protein" evidence="1">
    <location>
        <begin position="26"/>
        <end position="132"/>
    </location>
</feature>
<name>A0A9X3CW44_9FLAO</name>
<evidence type="ECO:0000256" key="1">
    <source>
        <dbReference type="SAM" id="SignalP"/>
    </source>
</evidence>
<proteinExistence type="predicted"/>
<comment type="caution">
    <text evidence="2">The sequence shown here is derived from an EMBL/GenBank/DDBJ whole genome shotgun (WGS) entry which is preliminary data.</text>
</comment>
<protein>
    <recommendedName>
        <fullName evidence="4">LTXXQ motif family protein</fullName>
    </recommendedName>
</protein>
<evidence type="ECO:0008006" key="4">
    <source>
        <dbReference type="Google" id="ProtNLM"/>
    </source>
</evidence>
<dbReference type="RefSeq" id="WP_266067711.1">
    <property type="nucleotide sequence ID" value="NZ_JAPJDA010000001.1"/>
</dbReference>
<accession>A0A9X3CW44</accession>
<dbReference type="EMBL" id="JAPJDA010000001">
    <property type="protein sequence ID" value="MCX2836529.1"/>
    <property type="molecule type" value="Genomic_DNA"/>
</dbReference>
<gene>
    <name evidence="2" type="ORF">OQ279_00070</name>
</gene>
<sequence length="132" mass="15609">MKHIKILRLVLSLSFIVIFSSLATAQDLTQNSNNPQLEMAAKERVQKWERELSLRAKQALLMEKKFVEFDIKRKKLWKDNISEEERLDRLKNLKILETREVRDILTKPQFDRYLLVLEEEAESTAPPQDDGK</sequence>
<organism evidence="2 3">
    <name type="scientific">Salinimicrobium profundisediminis</name>
    <dbReference type="NCBI Taxonomy" id="2994553"/>
    <lineage>
        <taxon>Bacteria</taxon>
        <taxon>Pseudomonadati</taxon>
        <taxon>Bacteroidota</taxon>
        <taxon>Flavobacteriia</taxon>
        <taxon>Flavobacteriales</taxon>
        <taxon>Flavobacteriaceae</taxon>
        <taxon>Salinimicrobium</taxon>
    </lineage>
</organism>
<feature type="signal peptide" evidence="1">
    <location>
        <begin position="1"/>
        <end position="25"/>
    </location>
</feature>